<protein>
    <submittedName>
        <fullName evidence="3">Putative integral membrane protein</fullName>
    </submittedName>
</protein>
<feature type="region of interest" description="Disordered" evidence="1">
    <location>
        <begin position="1"/>
        <end position="61"/>
    </location>
</feature>
<feature type="compositionally biased region" description="Low complexity" evidence="1">
    <location>
        <begin position="332"/>
        <end position="345"/>
    </location>
</feature>
<gene>
    <name evidence="3" type="ORF">FOB60_001735</name>
</gene>
<feature type="compositionally biased region" description="Low complexity" evidence="1">
    <location>
        <begin position="34"/>
        <end position="59"/>
    </location>
</feature>
<reference evidence="3" key="1">
    <citation type="submission" date="2020-03" db="EMBL/GenBank/DDBJ databases">
        <title>FDA dAtabase for Regulatory Grade micrObial Sequences (FDA-ARGOS): Supporting development and validation of Infectious Disease Dx tests.</title>
        <authorList>
            <person name="Campos J."/>
            <person name="Goldberg B."/>
            <person name="Tallon L."/>
            <person name="Sadzewicz L."/>
            <person name="Vavikolanu K."/>
            <person name="Mehta A."/>
            <person name="Aluvathingal J."/>
            <person name="Nadendla S."/>
            <person name="Nandy P."/>
            <person name="Geyer C."/>
            <person name="Yan Y."/>
            <person name="Sichtig H."/>
        </authorList>
    </citation>
    <scope>NUCLEOTIDE SEQUENCE [LARGE SCALE GENOMIC DNA]</scope>
    <source>
        <strain evidence="3">FDAARGOS_652</strain>
    </source>
</reference>
<keyword evidence="2" id="KW-0472">Membrane</keyword>
<feature type="transmembrane region" description="Helical" evidence="2">
    <location>
        <begin position="89"/>
        <end position="109"/>
    </location>
</feature>
<evidence type="ECO:0000256" key="2">
    <source>
        <dbReference type="SAM" id="Phobius"/>
    </source>
</evidence>
<feature type="transmembrane region" description="Helical" evidence="2">
    <location>
        <begin position="183"/>
        <end position="204"/>
    </location>
</feature>
<feature type="transmembrane region" description="Helical" evidence="2">
    <location>
        <begin position="225"/>
        <end position="246"/>
    </location>
</feature>
<evidence type="ECO:0000313" key="4">
    <source>
        <dbReference type="Proteomes" id="UP000590412"/>
    </source>
</evidence>
<dbReference type="EMBL" id="JABWAB010000003">
    <property type="protein sequence ID" value="KAF6057180.1"/>
    <property type="molecule type" value="Genomic_DNA"/>
</dbReference>
<feature type="transmembrane region" description="Helical" evidence="2">
    <location>
        <begin position="121"/>
        <end position="139"/>
    </location>
</feature>
<dbReference type="Proteomes" id="UP000590412">
    <property type="component" value="Unassembled WGS sequence"/>
</dbReference>
<sequence>MSTNESKESTVAVSSTSQLTTSAKKVSSDHTKSSKSSSKVSKASHNTYPSSSSTKSGTISDKDLTNKKSSVLTASVTLHSQSNEVVYKIFTYIVIILPTLTSIIFPINTKTVPQNEQIGNFVIDLLTVVLISWVVRFTLEWPYKWMKELETTKTELLQQLNEDDFAIENTDKVVLMVRKINTFQIMALVCCLVSSLLSSVLLIWTRKYTIIDQKRKKMVFNNVNIALLQFWSIFRIIITFTDSLQYSSLSNSNSPLYTQSPSFQTWFTDLKQYFLPNLTNQILLDHLQVHNRQFDRLKLDLVKLQKELDNRDQAQTSSSQRELYRQPKQHQHQQQQHQQQQQQQQKELSRNGKLQSRTKHHSPPPSLLLSLSNNAKTEQQVVTKFHNSISSFSLSAPPPKASPSFSPMQTENNHFQFAPISSLPKHHSFSQTPLKTIVEEDDFIFESLEPPSFNRFEQHEHRLANKTILECTRSVLKSIRNEITISDLFNNPSSVRKVLVTELAFLMNEFRSSDHEIFKVFLMEVIDKYLLSIYVQVMDHLVKIFTHPFRHLMNAIIWTSFKLPIHIAKLYFKLLLMVPFLIVQWFVIKPVKFMALWVSSLMRTVFSLVIFQLATDANASAQSNTVNHVSPSPQKPTHFKPIAQLDKSHADNTQFTMKQFHLSPVLSKDEYFTRSNDEESGKVQAKYKNASLISITPSSTKSSSSIGNGNIPRQSPKLNNAVLYDE</sequence>
<keyword evidence="2" id="KW-0812">Transmembrane</keyword>
<name>A0A8X7NPA9_CANPA</name>
<dbReference type="PANTHER" id="PTHR23107">
    <property type="entry name" value="SYNOVIAL SARCOMA ASSOCIATED SS18 PROTEIN"/>
    <property type="match status" value="1"/>
</dbReference>
<dbReference type="AlphaFoldDB" id="A0A8X7NPA9"/>
<evidence type="ECO:0000313" key="3">
    <source>
        <dbReference type="EMBL" id="KAF6057180.1"/>
    </source>
</evidence>
<evidence type="ECO:0000256" key="1">
    <source>
        <dbReference type="SAM" id="MobiDB-lite"/>
    </source>
</evidence>
<keyword evidence="2" id="KW-1133">Transmembrane helix</keyword>
<feature type="compositionally biased region" description="Polar residues" evidence="1">
    <location>
        <begin position="9"/>
        <end position="23"/>
    </location>
</feature>
<proteinExistence type="predicted"/>
<feature type="compositionally biased region" description="Low complexity" evidence="1">
    <location>
        <begin position="696"/>
        <end position="712"/>
    </location>
</feature>
<feature type="region of interest" description="Disordered" evidence="1">
    <location>
        <begin position="696"/>
        <end position="726"/>
    </location>
</feature>
<organism evidence="3 4">
    <name type="scientific">Candida parapsilosis</name>
    <name type="common">Yeast</name>
    <dbReference type="NCBI Taxonomy" id="5480"/>
    <lineage>
        <taxon>Eukaryota</taxon>
        <taxon>Fungi</taxon>
        <taxon>Dikarya</taxon>
        <taxon>Ascomycota</taxon>
        <taxon>Saccharomycotina</taxon>
        <taxon>Pichiomycetes</taxon>
        <taxon>Debaryomycetaceae</taxon>
        <taxon>Candida/Lodderomyces clade</taxon>
        <taxon>Candida</taxon>
    </lineage>
</organism>
<comment type="caution">
    <text evidence="3">The sequence shown here is derived from an EMBL/GenBank/DDBJ whole genome shotgun (WGS) entry which is preliminary data.</text>
</comment>
<accession>A0A8X7NPA9</accession>
<dbReference type="OrthoDB" id="4021649at2759"/>
<feature type="region of interest" description="Disordered" evidence="1">
    <location>
        <begin position="310"/>
        <end position="370"/>
    </location>
</feature>